<dbReference type="GO" id="GO:0046982">
    <property type="term" value="F:protein heterodimerization activity"/>
    <property type="evidence" value="ECO:0007669"/>
    <property type="project" value="InterPro"/>
</dbReference>
<evidence type="ECO:0000256" key="7">
    <source>
        <dbReference type="SAM" id="SignalP"/>
    </source>
</evidence>
<dbReference type="AlphaFoldDB" id="A0A1J4JP08"/>
<dbReference type="GO" id="GO:0000124">
    <property type="term" value="C:SAGA complex"/>
    <property type="evidence" value="ECO:0007669"/>
    <property type="project" value="InterPro"/>
</dbReference>
<dbReference type="InterPro" id="IPR004823">
    <property type="entry name" value="TAF_TATA-bd_Histone-like_dom"/>
</dbReference>
<dbReference type="GO" id="GO:0005669">
    <property type="term" value="C:transcription factor TFIID complex"/>
    <property type="evidence" value="ECO:0007669"/>
    <property type="project" value="InterPro"/>
</dbReference>
<dbReference type="OrthoDB" id="361039at2759"/>
<evidence type="ECO:0000259" key="9">
    <source>
        <dbReference type="Pfam" id="PF07571"/>
    </source>
</evidence>
<comment type="similarity">
    <text evidence="2">Belongs to the TAF6 family.</text>
</comment>
<name>A0A1J4JP08_9EUKA</name>
<dbReference type="CDD" id="cd08050">
    <property type="entry name" value="TAF6C"/>
    <property type="match status" value="1"/>
</dbReference>
<dbReference type="InterPro" id="IPR011442">
    <property type="entry name" value="TAF6_C"/>
</dbReference>
<dbReference type="Proteomes" id="UP000179807">
    <property type="component" value="Unassembled WGS sequence"/>
</dbReference>
<comment type="subcellular location">
    <subcellularLocation>
        <location evidence="1">Nucleus</location>
    </subcellularLocation>
</comment>
<accession>A0A1J4JP08</accession>
<feature type="domain" description="TATA box binding protein associated factor (TAF) histone-like fold" evidence="8">
    <location>
        <begin position="40"/>
        <end position="99"/>
    </location>
</feature>
<comment type="caution">
    <text evidence="10">The sequence shown here is derived from an EMBL/GenBank/DDBJ whole genome shotgun (WGS) entry which is preliminary data.</text>
</comment>
<gene>
    <name evidence="10" type="ORF">TRFO_07757</name>
</gene>
<dbReference type="PANTHER" id="PTHR10221:SF9">
    <property type="entry name" value="TRANSCRIPTION INITIATION FACTOR TFIID SUBUNIT 6"/>
    <property type="match status" value="1"/>
</dbReference>
<dbReference type="SUPFAM" id="SSF48371">
    <property type="entry name" value="ARM repeat"/>
    <property type="match status" value="1"/>
</dbReference>
<dbReference type="Gene3D" id="1.10.20.10">
    <property type="entry name" value="Histone, subunit A"/>
    <property type="match status" value="1"/>
</dbReference>
<evidence type="ECO:0000256" key="5">
    <source>
        <dbReference type="ARBA" id="ARBA00023242"/>
    </source>
</evidence>
<dbReference type="GO" id="GO:0051123">
    <property type="term" value="P:RNA polymerase II preinitiation complex assembly"/>
    <property type="evidence" value="ECO:0007669"/>
    <property type="project" value="TreeGrafter"/>
</dbReference>
<dbReference type="VEuPathDB" id="TrichDB:TRFO_07757"/>
<dbReference type="Gene3D" id="1.25.40.770">
    <property type="entry name" value="TAF6, C-terminal HEAT repeat domain"/>
    <property type="match status" value="1"/>
</dbReference>
<dbReference type="GO" id="GO:0046695">
    <property type="term" value="C:SLIK (SAGA-like) complex"/>
    <property type="evidence" value="ECO:0007669"/>
    <property type="project" value="InterPro"/>
</dbReference>
<keyword evidence="3" id="KW-0805">Transcription regulation</keyword>
<feature type="region of interest" description="Disordered" evidence="6">
    <location>
        <begin position="193"/>
        <end position="214"/>
    </location>
</feature>
<evidence type="ECO:0000259" key="8">
    <source>
        <dbReference type="Pfam" id="PF02969"/>
    </source>
</evidence>
<dbReference type="PANTHER" id="PTHR10221">
    <property type="entry name" value="TRANSCRIPTION INITIATION FACTOR TFIID SUBUNIT 6"/>
    <property type="match status" value="1"/>
</dbReference>
<dbReference type="InterPro" id="IPR016024">
    <property type="entry name" value="ARM-type_fold"/>
</dbReference>
<feature type="compositionally biased region" description="Polar residues" evidence="6">
    <location>
        <begin position="193"/>
        <end position="210"/>
    </location>
</feature>
<feature type="chain" id="PRO_5012701252" description="TATA box binding protein associated factor (TAF) histone-like fold domain-containing protein" evidence="7">
    <location>
        <begin position="24"/>
        <end position="461"/>
    </location>
</feature>
<dbReference type="Pfam" id="PF02969">
    <property type="entry name" value="TAF"/>
    <property type="match status" value="1"/>
</dbReference>
<dbReference type="InterPro" id="IPR037796">
    <property type="entry name" value="TAF6"/>
</dbReference>
<evidence type="ECO:0000256" key="6">
    <source>
        <dbReference type="SAM" id="MobiDB-lite"/>
    </source>
</evidence>
<dbReference type="Pfam" id="PF07571">
    <property type="entry name" value="TAF6_C"/>
    <property type="match status" value="1"/>
</dbReference>
<dbReference type="InterPro" id="IPR046344">
    <property type="entry name" value="TAF6_C_sf"/>
</dbReference>
<dbReference type="GO" id="GO:0016251">
    <property type="term" value="F:RNA polymerase II general transcription initiation factor activity"/>
    <property type="evidence" value="ECO:0007669"/>
    <property type="project" value="InterPro"/>
</dbReference>
<sequence length="461" mass="52152">MFSHSFCLLISVQMSFIIKLTLPFLSSINLNQIMSVNFASLTIQAIADSLGIKLASPEIISFLEKDSEKYIRQIINQANALATSARAYKLSSSHIDIALESKGLPPLLGYDSIPNYVPTPLSVDQEDLFGIREDKTPLTETAQAPITPYPNLISHNLHWTLVEGIYAGKRSSSRSSRPNREMKPIERSVSVPNVSSYQHSEVQRNLSVDPTENKLSDSKKCADDILSGEHQKYFISTINLLRCDTVHSLDVALDMISEEDKMQPLLPYFIQYITGKMTLDLQEFTQMKVLIRFTHALIQNKSMNIPLYAHPLLRIVFTSLLAVNLSNELFPDDSSIRKYAAEALFSLVKRCEGCFPEIKQVIFNSLVKILFNPDTTLNAHYGALLGIHEIGFFEVLLPHFRSYLKMIKFELISNLNLQNHAAEALLQLAKSMLFEFAFKCPAEDKKEHAKNLIDEIDRFTF</sequence>
<keyword evidence="5" id="KW-0539">Nucleus</keyword>
<proteinExistence type="inferred from homology"/>
<feature type="signal peptide" evidence="7">
    <location>
        <begin position="1"/>
        <end position="23"/>
    </location>
</feature>
<keyword evidence="11" id="KW-1185">Reference proteome</keyword>
<evidence type="ECO:0000313" key="11">
    <source>
        <dbReference type="Proteomes" id="UP000179807"/>
    </source>
</evidence>
<dbReference type="RefSeq" id="XP_068353915.1">
    <property type="nucleotide sequence ID" value="XM_068493876.1"/>
</dbReference>
<dbReference type="GeneID" id="94828580"/>
<evidence type="ECO:0000256" key="1">
    <source>
        <dbReference type="ARBA" id="ARBA00004123"/>
    </source>
</evidence>
<organism evidence="10 11">
    <name type="scientific">Tritrichomonas foetus</name>
    <dbReference type="NCBI Taxonomy" id="1144522"/>
    <lineage>
        <taxon>Eukaryota</taxon>
        <taxon>Metamonada</taxon>
        <taxon>Parabasalia</taxon>
        <taxon>Tritrichomonadida</taxon>
        <taxon>Tritrichomonadidae</taxon>
        <taxon>Tritrichomonas</taxon>
    </lineage>
</organism>
<dbReference type="GO" id="GO:0003713">
    <property type="term" value="F:transcription coactivator activity"/>
    <property type="evidence" value="ECO:0007669"/>
    <property type="project" value="TreeGrafter"/>
</dbReference>
<keyword evidence="4" id="KW-0804">Transcription</keyword>
<feature type="domain" description="TAF6 C-terminal HEAT repeat" evidence="9">
    <location>
        <begin position="224"/>
        <end position="391"/>
    </location>
</feature>
<keyword evidence="7" id="KW-0732">Signal</keyword>
<protein>
    <recommendedName>
        <fullName evidence="12">TATA box binding protein associated factor (TAF) histone-like fold domain-containing protein</fullName>
    </recommendedName>
</protein>
<evidence type="ECO:0000313" key="10">
    <source>
        <dbReference type="EMBL" id="OHT00779.1"/>
    </source>
</evidence>
<evidence type="ECO:0000256" key="3">
    <source>
        <dbReference type="ARBA" id="ARBA00023015"/>
    </source>
</evidence>
<evidence type="ECO:0008006" key="12">
    <source>
        <dbReference type="Google" id="ProtNLM"/>
    </source>
</evidence>
<reference evidence="10" key="1">
    <citation type="submission" date="2016-10" db="EMBL/GenBank/DDBJ databases">
        <authorList>
            <person name="Benchimol M."/>
            <person name="Almeida L.G."/>
            <person name="Vasconcelos A.T."/>
            <person name="Perreira-Neves A."/>
            <person name="Rosa I.A."/>
            <person name="Tasca T."/>
            <person name="Bogo M.R."/>
            <person name="de Souza W."/>
        </authorList>
    </citation>
    <scope>NUCLEOTIDE SEQUENCE [LARGE SCALE GENOMIC DNA]</scope>
    <source>
        <strain evidence="10">K</strain>
    </source>
</reference>
<dbReference type="EMBL" id="MLAK01000938">
    <property type="protein sequence ID" value="OHT00779.1"/>
    <property type="molecule type" value="Genomic_DNA"/>
</dbReference>
<evidence type="ECO:0000256" key="2">
    <source>
        <dbReference type="ARBA" id="ARBA00007688"/>
    </source>
</evidence>
<dbReference type="CDD" id="cd22917">
    <property type="entry name" value="HFD_TAF6-like"/>
    <property type="match status" value="1"/>
</dbReference>
<evidence type="ECO:0000256" key="4">
    <source>
        <dbReference type="ARBA" id="ARBA00023163"/>
    </source>
</evidence>
<dbReference type="InterPro" id="IPR009072">
    <property type="entry name" value="Histone-fold"/>
</dbReference>